<dbReference type="EMBL" id="LNVG01000012">
    <property type="protein sequence ID" value="ORJ29759.1"/>
    <property type="molecule type" value="Genomic_DNA"/>
</dbReference>
<organism evidence="2 3">
    <name type="scientific">Streptococcus oralis subsp. tigurinus</name>
    <dbReference type="NCBI Taxonomy" id="1077464"/>
    <lineage>
        <taxon>Bacteria</taxon>
        <taxon>Bacillati</taxon>
        <taxon>Bacillota</taxon>
        <taxon>Bacilli</taxon>
        <taxon>Lactobacillales</taxon>
        <taxon>Streptococcaceae</taxon>
        <taxon>Streptococcus</taxon>
    </lineage>
</organism>
<keyword evidence="1" id="KW-0472">Membrane</keyword>
<feature type="transmembrane region" description="Helical" evidence="1">
    <location>
        <begin position="64"/>
        <end position="83"/>
    </location>
</feature>
<keyword evidence="1" id="KW-0812">Transmembrane</keyword>
<evidence type="ECO:0000313" key="3">
    <source>
        <dbReference type="Proteomes" id="UP000192789"/>
    </source>
</evidence>
<dbReference type="RefSeq" id="WP_084933702.1">
    <property type="nucleotide sequence ID" value="NZ_LNVG01000012.1"/>
</dbReference>
<gene>
    <name evidence="2" type="ORF">ATE35_06375</name>
</gene>
<sequence length="120" mass="13902">MGMILMKIASILLLILTLVVCFIVTKLFGLRKIGFNFADLAFPLLVFEYYLITAKAFTHNFLPRLGVALSLLAILLVVFFLVKKRSFYYPKFIKFFWRAGFLLTLIIYIAMIVELILLKQ</sequence>
<proteinExistence type="predicted"/>
<reference evidence="2 3" key="1">
    <citation type="journal article" date="2016" name="PLoS ONE">
        <title>Comparative Genomics Analysis of Streptococcus tigurinus Strains Identifies Genetic Elements Specifically and Uniquely Present in Highly Virulent Strains.</title>
        <authorList>
            <person name="Diene S.M."/>
            <person name="Francois P."/>
            <person name="Zbinden A."/>
            <person name="Entenza J.M."/>
            <person name="Resch G."/>
        </authorList>
    </citation>
    <scope>NUCLEOTIDE SEQUENCE [LARGE SCALE GENOMIC DNA]</scope>
    <source>
        <strain evidence="2 3">AZ_14</strain>
    </source>
</reference>
<dbReference type="Pfam" id="PF11877">
    <property type="entry name" value="DUF3397"/>
    <property type="match status" value="1"/>
</dbReference>
<name>A0A1X0WSL6_STROR</name>
<evidence type="ECO:0000313" key="2">
    <source>
        <dbReference type="EMBL" id="ORJ29759.1"/>
    </source>
</evidence>
<keyword evidence="1" id="KW-1133">Transmembrane helix</keyword>
<evidence type="ECO:0008006" key="4">
    <source>
        <dbReference type="Google" id="ProtNLM"/>
    </source>
</evidence>
<comment type="caution">
    <text evidence="2">The sequence shown here is derived from an EMBL/GenBank/DDBJ whole genome shotgun (WGS) entry which is preliminary data.</text>
</comment>
<evidence type="ECO:0000256" key="1">
    <source>
        <dbReference type="SAM" id="Phobius"/>
    </source>
</evidence>
<feature type="transmembrane region" description="Helical" evidence="1">
    <location>
        <begin position="95"/>
        <end position="118"/>
    </location>
</feature>
<feature type="transmembrane region" description="Helical" evidence="1">
    <location>
        <begin position="33"/>
        <end position="52"/>
    </location>
</feature>
<dbReference type="InterPro" id="IPR024515">
    <property type="entry name" value="DUF3397"/>
</dbReference>
<accession>A0A1X0WSL6</accession>
<dbReference type="Proteomes" id="UP000192789">
    <property type="component" value="Unassembled WGS sequence"/>
</dbReference>
<dbReference type="AlphaFoldDB" id="A0A1X0WSL6"/>
<protein>
    <recommendedName>
        <fullName evidence="4">DUF3397 domain-containing protein</fullName>
    </recommendedName>
</protein>